<dbReference type="InterPro" id="IPR011701">
    <property type="entry name" value="MFS"/>
</dbReference>
<dbReference type="AlphaFoldDB" id="A0A9Q1HFT6"/>
<comment type="catalytic activity">
    <reaction evidence="16">
        <text>(6S)-5-methyl-5,6,7,8-tetrahydrofolate(in) + H(+)(in) = (6S)-5-methyl-5,6,7,8-tetrahydrofolate(out) + H(+)(out)</text>
        <dbReference type="Rhea" id="RHEA:70167"/>
        <dbReference type="ChEBI" id="CHEBI:15378"/>
        <dbReference type="ChEBI" id="CHEBI:18608"/>
    </reaction>
</comment>
<reference evidence="23" key="1">
    <citation type="submission" date="2021-10" db="EMBL/GenBank/DDBJ databases">
        <title>Tropical sea cucumber genome reveals ecological adaptation and Cuvierian tubules defense mechanism.</title>
        <authorList>
            <person name="Chen T."/>
        </authorList>
    </citation>
    <scope>NUCLEOTIDE SEQUENCE</scope>
    <source>
        <strain evidence="23">Nanhai2018</strain>
        <tissue evidence="23">Muscle</tissue>
    </source>
</reference>
<dbReference type="GO" id="GO:0005542">
    <property type="term" value="F:folic acid binding"/>
    <property type="evidence" value="ECO:0007669"/>
    <property type="project" value="UniProtKB-KW"/>
</dbReference>
<keyword evidence="9" id="KW-0967">Endosome</keyword>
<dbReference type="InterPro" id="IPR036259">
    <property type="entry name" value="MFS_trans_sf"/>
</dbReference>
<feature type="transmembrane region" description="Helical" evidence="22">
    <location>
        <begin position="286"/>
        <end position="311"/>
    </location>
</feature>
<comment type="catalytic activity">
    <reaction evidence="21">
        <text>methotrexate(in) + H(+)(in) = methotrexate(out) + H(+)(out)</text>
        <dbReference type="Rhea" id="RHEA:70163"/>
        <dbReference type="ChEBI" id="CHEBI:15378"/>
        <dbReference type="ChEBI" id="CHEBI:50681"/>
    </reaction>
</comment>
<keyword evidence="12 22" id="KW-1133">Transmembrane helix</keyword>
<evidence type="ECO:0000256" key="13">
    <source>
        <dbReference type="ARBA" id="ARBA00023136"/>
    </source>
</evidence>
<evidence type="ECO:0000256" key="16">
    <source>
        <dbReference type="ARBA" id="ARBA00036193"/>
    </source>
</evidence>
<protein>
    <recommendedName>
        <fullName evidence="18">Proton-coupled folate transporter</fullName>
    </recommendedName>
    <alternativeName>
        <fullName evidence="19">Solute carrier family 46 member 1</fullName>
    </alternativeName>
</protein>
<evidence type="ECO:0000313" key="24">
    <source>
        <dbReference type="Proteomes" id="UP001152320"/>
    </source>
</evidence>
<dbReference type="Pfam" id="PF07690">
    <property type="entry name" value="MFS_1"/>
    <property type="match status" value="1"/>
</dbReference>
<evidence type="ECO:0000256" key="18">
    <source>
        <dbReference type="ARBA" id="ARBA00040650"/>
    </source>
</evidence>
<evidence type="ECO:0000256" key="19">
    <source>
        <dbReference type="ARBA" id="ARBA00042514"/>
    </source>
</evidence>
<name>A0A9Q1HFT6_HOLLE</name>
<comment type="catalytic activity">
    <reaction evidence="17">
        <text>folate(in) + H(+)(in) = folate(out) + H(+)(out)</text>
        <dbReference type="Rhea" id="RHEA:70159"/>
        <dbReference type="ChEBI" id="CHEBI:15378"/>
        <dbReference type="ChEBI" id="CHEBI:62501"/>
    </reaction>
</comment>
<keyword evidence="10" id="KW-0769">Symport</keyword>
<keyword evidence="14" id="KW-1015">Disulfide bond</keyword>
<sequence>MPVKVSNVFDDGFEFIPSDDEFDDSDYPQENGPINIEPVIFTFFISYSILGVIRAEYIVNKIAVDHGDRIEDRTVNLDLLEENVCEGNVSLTKHLDDRIQAESAFWLLALNFAELLPAVVAAPLITYCGKTFGVKSALLIPNIGYLTSSITWLSAVYNHSSLYYLFIAQFLQGIMGGFPALMSLCNSFLAEDTSNVDRAMRLVILGIVSELGAGLTQVGIGYWISNTGFLPPYWCVFGAMVFNVVYIFLFLGDVPEGKGDSKQTDDREGMFTFLIYSDRARQKRTLVILFLLFVHMMVLYAYLNLVIIHAFSPPLCWTSIRSGYFVACTLICGSLGTIFGSRFFMIPCEELGVTQIGIWSFVGSLCLVGFGQSTVVIYAATLVGCFRFLISPALRTLLVRNIEPNDQNVMFNLASLAETLGMLFGPTVFNLLYAFTVQYSASVTFVSMAIGYVILSLIIVYFQVKLFRSKKSKDIEGTTAEDTEMLMRDGFRKSQGRR</sequence>
<evidence type="ECO:0000256" key="7">
    <source>
        <dbReference type="ARBA" id="ARBA00022490"/>
    </source>
</evidence>
<feature type="transmembrane region" description="Helical" evidence="22">
    <location>
        <begin position="163"/>
        <end position="190"/>
    </location>
</feature>
<feature type="transmembrane region" description="Helical" evidence="22">
    <location>
        <begin position="351"/>
        <end position="370"/>
    </location>
</feature>
<evidence type="ECO:0000256" key="9">
    <source>
        <dbReference type="ARBA" id="ARBA00022753"/>
    </source>
</evidence>
<feature type="transmembrane region" description="Helical" evidence="22">
    <location>
        <begin position="323"/>
        <end position="344"/>
    </location>
</feature>
<dbReference type="EMBL" id="JAIZAY010000001">
    <property type="protein sequence ID" value="KAJ8048177.1"/>
    <property type="molecule type" value="Genomic_DNA"/>
</dbReference>
<gene>
    <name evidence="23" type="ORF">HOLleu_00376</name>
</gene>
<keyword evidence="11" id="KW-0290">Folate-binding</keyword>
<evidence type="ECO:0000256" key="14">
    <source>
        <dbReference type="ARBA" id="ARBA00023157"/>
    </source>
</evidence>
<evidence type="ECO:0000256" key="4">
    <source>
        <dbReference type="ARBA" id="ARBA00004554"/>
    </source>
</evidence>
<dbReference type="GO" id="GO:0016323">
    <property type="term" value="C:basolateral plasma membrane"/>
    <property type="evidence" value="ECO:0007669"/>
    <property type="project" value="UniProtKB-SubCell"/>
</dbReference>
<dbReference type="PANTHER" id="PTHR23507">
    <property type="entry name" value="ZGC:174356"/>
    <property type="match status" value="1"/>
</dbReference>
<comment type="subcellular location">
    <subcellularLocation>
        <location evidence="2">Apical cell membrane</location>
        <topology evidence="2">Multi-pass membrane protein</topology>
    </subcellularLocation>
    <subcellularLocation>
        <location evidence="4">Basolateral cell membrane</location>
        <topology evidence="4">Multi-pass membrane protein</topology>
    </subcellularLocation>
    <subcellularLocation>
        <location evidence="3">Cytoplasm</location>
    </subcellularLocation>
    <subcellularLocation>
        <location evidence="1">Endosome membrane</location>
        <topology evidence="1">Multi-pass membrane protein</topology>
    </subcellularLocation>
</comment>
<evidence type="ECO:0000256" key="20">
    <source>
        <dbReference type="ARBA" id="ARBA00047769"/>
    </source>
</evidence>
<keyword evidence="5" id="KW-0813">Transport</keyword>
<evidence type="ECO:0000256" key="3">
    <source>
        <dbReference type="ARBA" id="ARBA00004496"/>
    </source>
</evidence>
<dbReference type="SUPFAM" id="SSF103473">
    <property type="entry name" value="MFS general substrate transporter"/>
    <property type="match status" value="1"/>
</dbReference>
<keyword evidence="13 22" id="KW-0472">Membrane</keyword>
<keyword evidence="6" id="KW-1003">Cell membrane</keyword>
<proteinExistence type="predicted"/>
<evidence type="ECO:0000256" key="1">
    <source>
        <dbReference type="ARBA" id="ARBA00004337"/>
    </source>
</evidence>
<evidence type="ECO:0000256" key="22">
    <source>
        <dbReference type="SAM" id="Phobius"/>
    </source>
</evidence>
<dbReference type="Gene3D" id="1.20.1250.20">
    <property type="entry name" value="MFS general substrate transporter like domains"/>
    <property type="match status" value="1"/>
</dbReference>
<evidence type="ECO:0000256" key="15">
    <source>
        <dbReference type="ARBA" id="ARBA00023180"/>
    </source>
</evidence>
<keyword evidence="15" id="KW-0325">Glycoprotein</keyword>
<evidence type="ECO:0000256" key="11">
    <source>
        <dbReference type="ARBA" id="ARBA00022954"/>
    </source>
</evidence>
<evidence type="ECO:0000256" key="8">
    <source>
        <dbReference type="ARBA" id="ARBA00022692"/>
    </source>
</evidence>
<dbReference type="GO" id="GO:0015293">
    <property type="term" value="F:symporter activity"/>
    <property type="evidence" value="ECO:0007669"/>
    <property type="project" value="UniProtKB-KW"/>
</dbReference>
<evidence type="ECO:0000256" key="17">
    <source>
        <dbReference type="ARBA" id="ARBA00036250"/>
    </source>
</evidence>
<comment type="caution">
    <text evidence="23">The sequence shown here is derived from an EMBL/GenBank/DDBJ whole genome shotgun (WGS) entry which is preliminary data.</text>
</comment>
<evidence type="ECO:0000256" key="5">
    <source>
        <dbReference type="ARBA" id="ARBA00022448"/>
    </source>
</evidence>
<dbReference type="GO" id="GO:0016324">
    <property type="term" value="C:apical plasma membrane"/>
    <property type="evidence" value="ECO:0007669"/>
    <property type="project" value="UniProtKB-SubCell"/>
</dbReference>
<evidence type="ECO:0000256" key="6">
    <source>
        <dbReference type="ARBA" id="ARBA00022475"/>
    </source>
</evidence>
<keyword evidence="24" id="KW-1185">Reference proteome</keyword>
<dbReference type="GO" id="GO:0010008">
    <property type="term" value="C:endosome membrane"/>
    <property type="evidence" value="ECO:0007669"/>
    <property type="project" value="UniProtKB-SubCell"/>
</dbReference>
<comment type="catalytic activity">
    <reaction evidence="20">
        <text>pemetrexed(in) + H(+)(in) = pemetrexed(out) + H(+)(out)</text>
        <dbReference type="Rhea" id="RHEA:70171"/>
        <dbReference type="ChEBI" id="CHEBI:15378"/>
        <dbReference type="ChEBI" id="CHEBI:63724"/>
    </reaction>
</comment>
<keyword evidence="7" id="KW-0963">Cytoplasm</keyword>
<feature type="transmembrane region" description="Helical" evidence="22">
    <location>
        <begin position="439"/>
        <end position="462"/>
    </location>
</feature>
<organism evidence="23 24">
    <name type="scientific">Holothuria leucospilota</name>
    <name type="common">Black long sea cucumber</name>
    <name type="synonym">Mertensiothuria leucospilota</name>
    <dbReference type="NCBI Taxonomy" id="206669"/>
    <lineage>
        <taxon>Eukaryota</taxon>
        <taxon>Metazoa</taxon>
        <taxon>Echinodermata</taxon>
        <taxon>Eleutherozoa</taxon>
        <taxon>Echinozoa</taxon>
        <taxon>Holothuroidea</taxon>
        <taxon>Aspidochirotacea</taxon>
        <taxon>Aspidochirotida</taxon>
        <taxon>Holothuriidae</taxon>
        <taxon>Holothuria</taxon>
    </lineage>
</organism>
<feature type="transmembrane region" description="Helical" evidence="22">
    <location>
        <begin position="410"/>
        <end position="433"/>
    </location>
</feature>
<evidence type="ECO:0000256" key="21">
    <source>
        <dbReference type="ARBA" id="ARBA00047850"/>
    </source>
</evidence>
<feature type="transmembrane region" description="Helical" evidence="22">
    <location>
        <begin position="376"/>
        <end position="398"/>
    </location>
</feature>
<feature type="transmembrane region" description="Helical" evidence="22">
    <location>
        <begin position="104"/>
        <end position="125"/>
    </location>
</feature>
<evidence type="ECO:0000256" key="10">
    <source>
        <dbReference type="ARBA" id="ARBA00022847"/>
    </source>
</evidence>
<evidence type="ECO:0000256" key="12">
    <source>
        <dbReference type="ARBA" id="ARBA00022989"/>
    </source>
</evidence>
<feature type="transmembrane region" description="Helical" evidence="22">
    <location>
        <begin position="230"/>
        <end position="252"/>
    </location>
</feature>
<dbReference type="Proteomes" id="UP001152320">
    <property type="component" value="Chromosome 1"/>
</dbReference>
<feature type="transmembrane region" description="Helical" evidence="22">
    <location>
        <begin position="202"/>
        <end position="224"/>
    </location>
</feature>
<evidence type="ECO:0000313" key="23">
    <source>
        <dbReference type="EMBL" id="KAJ8048177.1"/>
    </source>
</evidence>
<dbReference type="OrthoDB" id="419734at2759"/>
<keyword evidence="8 22" id="KW-0812">Transmembrane</keyword>
<dbReference type="PANTHER" id="PTHR23507:SF2">
    <property type="entry name" value="PROTON-COUPLED FOLATE TRANSPORTER"/>
    <property type="match status" value="1"/>
</dbReference>
<accession>A0A9Q1HFT6</accession>
<evidence type="ECO:0000256" key="2">
    <source>
        <dbReference type="ARBA" id="ARBA00004424"/>
    </source>
</evidence>